<organism evidence="7 8">
    <name type="scientific">Favolaschia claudopus</name>
    <dbReference type="NCBI Taxonomy" id="2862362"/>
    <lineage>
        <taxon>Eukaryota</taxon>
        <taxon>Fungi</taxon>
        <taxon>Dikarya</taxon>
        <taxon>Basidiomycota</taxon>
        <taxon>Agaricomycotina</taxon>
        <taxon>Agaricomycetes</taxon>
        <taxon>Agaricomycetidae</taxon>
        <taxon>Agaricales</taxon>
        <taxon>Marasmiineae</taxon>
        <taxon>Mycenaceae</taxon>
        <taxon>Favolaschia</taxon>
    </lineage>
</organism>
<dbReference type="CDD" id="cd06464">
    <property type="entry name" value="ACD_sHsps-like"/>
    <property type="match status" value="1"/>
</dbReference>
<accession>A0AAW0AKL3</accession>
<evidence type="ECO:0000259" key="5">
    <source>
        <dbReference type="PROSITE" id="PS01031"/>
    </source>
</evidence>
<keyword evidence="1 7" id="KW-0346">Stress response</keyword>
<dbReference type="AlphaFoldDB" id="A0AAW0AKL3"/>
<evidence type="ECO:0000256" key="4">
    <source>
        <dbReference type="SAM" id="MobiDB-lite"/>
    </source>
</evidence>
<feature type="domain" description="SHSP" evidence="5">
    <location>
        <begin position="48"/>
        <end position="161"/>
    </location>
</feature>
<comment type="similarity">
    <text evidence="2 3">Belongs to the small heat shock protein (HSP20) family.</text>
</comment>
<comment type="caution">
    <text evidence="7">The sequence shown here is derived from an EMBL/GenBank/DDBJ whole genome shotgun (WGS) entry which is preliminary data.</text>
</comment>
<sequence>MSILYYDYYDPSSHVERLFNDAFGRASPFNTSASTSDRQRIGNGNNDDAQRTIRPRMDLHEDAASNTVTATFELPGIKKEDVQIDVHNGRLSILAESKISEEHEQDGYAIRERKFGRISRTLQLPQGIKESEVKAAMDNGVLTVTFPRSTPEEAPKKITIA</sequence>
<evidence type="ECO:0000256" key="2">
    <source>
        <dbReference type="PROSITE-ProRule" id="PRU00285"/>
    </source>
</evidence>
<dbReference type="SUPFAM" id="SSF49764">
    <property type="entry name" value="HSP20-like chaperones"/>
    <property type="match status" value="1"/>
</dbReference>
<evidence type="ECO:0000313" key="7">
    <source>
        <dbReference type="EMBL" id="KAK7012904.1"/>
    </source>
</evidence>
<keyword evidence="8" id="KW-1185">Reference proteome</keyword>
<dbReference type="InterPro" id="IPR007052">
    <property type="entry name" value="CS_dom"/>
</dbReference>
<dbReference type="InterPro" id="IPR031107">
    <property type="entry name" value="Small_HSP"/>
</dbReference>
<evidence type="ECO:0000313" key="8">
    <source>
        <dbReference type="Proteomes" id="UP001362999"/>
    </source>
</evidence>
<dbReference type="Proteomes" id="UP001362999">
    <property type="component" value="Unassembled WGS sequence"/>
</dbReference>
<evidence type="ECO:0000256" key="1">
    <source>
        <dbReference type="ARBA" id="ARBA00023016"/>
    </source>
</evidence>
<dbReference type="InterPro" id="IPR002068">
    <property type="entry name" value="A-crystallin/Hsp20_dom"/>
</dbReference>
<dbReference type="Gene3D" id="2.60.40.790">
    <property type="match status" value="1"/>
</dbReference>
<dbReference type="Pfam" id="PF00011">
    <property type="entry name" value="HSP20"/>
    <property type="match status" value="1"/>
</dbReference>
<name>A0AAW0AKL3_9AGAR</name>
<evidence type="ECO:0000259" key="6">
    <source>
        <dbReference type="PROSITE" id="PS51203"/>
    </source>
</evidence>
<dbReference type="PANTHER" id="PTHR11527">
    <property type="entry name" value="HEAT-SHOCK PROTEIN 20 FAMILY MEMBER"/>
    <property type="match status" value="1"/>
</dbReference>
<dbReference type="EMBL" id="JAWWNJ010000062">
    <property type="protein sequence ID" value="KAK7012904.1"/>
    <property type="molecule type" value="Genomic_DNA"/>
</dbReference>
<feature type="domain" description="CS" evidence="6">
    <location>
        <begin position="52"/>
        <end position="159"/>
    </location>
</feature>
<feature type="compositionally biased region" description="Polar residues" evidence="4">
    <location>
        <begin position="30"/>
        <end position="47"/>
    </location>
</feature>
<protein>
    <submittedName>
        <fullName evidence="7">Heat shock protein 16</fullName>
    </submittedName>
</protein>
<reference evidence="7 8" key="1">
    <citation type="journal article" date="2024" name="J Genomics">
        <title>Draft genome sequencing and assembly of Favolaschia claudopus CIRM-BRFM 2984 isolated from oak limbs.</title>
        <authorList>
            <person name="Navarro D."/>
            <person name="Drula E."/>
            <person name="Chaduli D."/>
            <person name="Cazenave R."/>
            <person name="Ahrendt S."/>
            <person name="Wang J."/>
            <person name="Lipzen A."/>
            <person name="Daum C."/>
            <person name="Barry K."/>
            <person name="Grigoriev I.V."/>
            <person name="Favel A."/>
            <person name="Rosso M.N."/>
            <person name="Martin F."/>
        </authorList>
    </citation>
    <scope>NUCLEOTIDE SEQUENCE [LARGE SCALE GENOMIC DNA]</scope>
    <source>
        <strain evidence="7 8">CIRM-BRFM 2984</strain>
    </source>
</reference>
<dbReference type="PROSITE" id="PS51203">
    <property type="entry name" value="CS"/>
    <property type="match status" value="1"/>
</dbReference>
<gene>
    <name evidence="7" type="ORF">R3P38DRAFT_1534257</name>
</gene>
<dbReference type="InterPro" id="IPR008978">
    <property type="entry name" value="HSP20-like_chaperone"/>
</dbReference>
<proteinExistence type="inferred from homology"/>
<evidence type="ECO:0000256" key="3">
    <source>
        <dbReference type="RuleBase" id="RU003616"/>
    </source>
</evidence>
<dbReference type="PROSITE" id="PS01031">
    <property type="entry name" value="SHSP"/>
    <property type="match status" value="1"/>
</dbReference>
<feature type="region of interest" description="Disordered" evidence="4">
    <location>
        <begin position="30"/>
        <end position="51"/>
    </location>
</feature>